<keyword evidence="1" id="KW-0732">Signal</keyword>
<reference evidence="2" key="2">
    <citation type="submission" date="2021-03" db="UniProtKB">
        <authorList>
            <consortium name="Ensembl"/>
        </authorList>
    </citation>
    <scope>IDENTIFICATION</scope>
</reference>
<accession>A0A803J5C2</accession>
<dbReference type="Ensembl" id="ENSXETT00000113843">
    <property type="protein sequence ID" value="ENSXETP00000103013"/>
    <property type="gene ID" value="ENSXETG00000046680"/>
</dbReference>
<dbReference type="AlphaFoldDB" id="A0A803J5C2"/>
<feature type="signal peptide" evidence="1">
    <location>
        <begin position="1"/>
        <end position="19"/>
    </location>
</feature>
<proteinExistence type="predicted"/>
<organism evidence="2">
    <name type="scientific">Xenopus tropicalis</name>
    <name type="common">Western clawed frog</name>
    <name type="synonym">Silurana tropicalis</name>
    <dbReference type="NCBI Taxonomy" id="8364"/>
    <lineage>
        <taxon>Eukaryota</taxon>
        <taxon>Metazoa</taxon>
        <taxon>Chordata</taxon>
        <taxon>Craniata</taxon>
        <taxon>Vertebrata</taxon>
        <taxon>Euteleostomi</taxon>
        <taxon>Amphibia</taxon>
        <taxon>Batrachia</taxon>
        <taxon>Anura</taxon>
        <taxon>Pipoidea</taxon>
        <taxon>Pipidae</taxon>
        <taxon>Xenopodinae</taxon>
        <taxon>Xenopus</taxon>
        <taxon>Silurana</taxon>
    </lineage>
</organism>
<feature type="chain" id="PRO_5031535370" evidence="1">
    <location>
        <begin position="20"/>
        <end position="91"/>
    </location>
</feature>
<evidence type="ECO:0000256" key="1">
    <source>
        <dbReference type="SAM" id="SignalP"/>
    </source>
</evidence>
<reference evidence="2" key="1">
    <citation type="journal article" date="2010" name="Science">
        <title>The genome of the Western clawed frog Xenopus tropicalis.</title>
        <authorList>
            <person name="Hellsten U."/>
            <person name="Harland R.M."/>
            <person name="Gilchrist M.J."/>
            <person name="Hendrix D."/>
            <person name="Jurka J."/>
            <person name="Kapitonov V."/>
            <person name="Ovcharenko I."/>
            <person name="Putnam N.H."/>
            <person name="Shu S."/>
            <person name="Taher L."/>
            <person name="Blitz I.L."/>
            <person name="Blumberg B."/>
            <person name="Dichmann D.S."/>
            <person name="Dubchak I."/>
            <person name="Amaya E."/>
            <person name="Detter J.C."/>
            <person name="Fletcher R."/>
            <person name="Gerhard D.S."/>
            <person name="Goodstein D."/>
            <person name="Graves T."/>
            <person name="Grigoriev I.V."/>
            <person name="Grimwood J."/>
            <person name="Kawashima T."/>
            <person name="Lindquist E."/>
            <person name="Lucas S.M."/>
            <person name="Mead P.E."/>
            <person name="Mitros T."/>
            <person name="Ogino H."/>
            <person name="Ohta Y."/>
            <person name="Poliakov A.V."/>
            <person name="Pollet N."/>
            <person name="Robert J."/>
            <person name="Salamov A."/>
            <person name="Sater A.K."/>
            <person name="Schmutz J."/>
            <person name="Terry A."/>
            <person name="Vize P.D."/>
            <person name="Warren W.C."/>
            <person name="Wells D."/>
            <person name="Wills A."/>
            <person name="Wilson R.K."/>
            <person name="Zimmerman L.B."/>
            <person name="Zorn A.M."/>
            <person name="Grainger R."/>
            <person name="Grammer T."/>
            <person name="Khokha M.K."/>
            <person name="Richardson P.M."/>
            <person name="Rokhsar D.S."/>
        </authorList>
    </citation>
    <scope>NUCLEOTIDE SEQUENCE [LARGE SCALE GENOMIC DNA]</scope>
    <source>
        <strain evidence="2">Nigerian</strain>
    </source>
</reference>
<protein>
    <submittedName>
        <fullName evidence="2">Uncharacterized protein</fullName>
    </submittedName>
</protein>
<evidence type="ECO:0000313" key="2">
    <source>
        <dbReference type="Ensembl" id="ENSXETP00000103013"/>
    </source>
</evidence>
<sequence>CRSWKQSILLFLSLSYSPAFYLGLSSASLAGDRADLNKRRGERIRWGGEGHIGVVVRAGYPPFGVKAAEKGSPPTLPYLGVGFFLFWLIVL</sequence>
<dbReference type="InParanoid" id="A0A803J5C2"/>
<name>A0A803J5C2_XENTR</name>